<dbReference type="InterPro" id="IPR039558">
    <property type="entry name" value="TPA1/OFD1_N"/>
</dbReference>
<sequence>MLAEHGRVQIPEFLPGEEAFSLYRCLAEQLHWQLTTGGDDRAWTSARDAYPDGAGYQKIALRAQAQAEHGYQYLHDCYSPQASTAPVEYGDPGQPIDAVPALFNSPRFLAQIRALSGDPKIARVTAQALRLRPGQFLLPQEPAAMDAGRRYFYALHLTPQWRAEWGGLLQSLDEHGGIHDSYLPSWNTLSLLRLPQRHQLTLVAPWAPRPQYAIVGGWWVE</sequence>
<name>A0A562KX34_9GAMM</name>
<comment type="caution">
    <text evidence="2">The sequence shown here is derived from an EMBL/GenBank/DDBJ whole genome shotgun (WGS) entry which is preliminary data.</text>
</comment>
<dbReference type="Proteomes" id="UP000315167">
    <property type="component" value="Unassembled WGS sequence"/>
</dbReference>
<keyword evidence="3" id="KW-1185">Reference proteome</keyword>
<evidence type="ECO:0000313" key="3">
    <source>
        <dbReference type="Proteomes" id="UP000315167"/>
    </source>
</evidence>
<feature type="domain" description="Prolyl 3,4-dihydroxylase TPA1/OFD1 N-terminal" evidence="1">
    <location>
        <begin position="135"/>
        <end position="218"/>
    </location>
</feature>
<gene>
    <name evidence="2" type="ORF">IP90_03061</name>
</gene>
<dbReference type="OrthoDB" id="9783171at2"/>
<evidence type="ECO:0000313" key="2">
    <source>
        <dbReference type="EMBL" id="TWH99753.1"/>
    </source>
</evidence>
<dbReference type="Pfam" id="PF13661">
    <property type="entry name" value="2OG-FeII_Oxy_4"/>
    <property type="match status" value="1"/>
</dbReference>
<dbReference type="EMBL" id="VLKN01000009">
    <property type="protein sequence ID" value="TWH99753.1"/>
    <property type="molecule type" value="Genomic_DNA"/>
</dbReference>
<evidence type="ECO:0000259" key="1">
    <source>
        <dbReference type="Pfam" id="PF13661"/>
    </source>
</evidence>
<protein>
    <submittedName>
        <fullName evidence="2">2-oxoglutarate-Fe(II)-dependent oxygenase superfamily protein</fullName>
    </submittedName>
</protein>
<accession>A0A562KX34</accession>
<organism evidence="2 3">
    <name type="scientific">Luteimonas cucumeris</name>
    <dbReference type="NCBI Taxonomy" id="985012"/>
    <lineage>
        <taxon>Bacteria</taxon>
        <taxon>Pseudomonadati</taxon>
        <taxon>Pseudomonadota</taxon>
        <taxon>Gammaproteobacteria</taxon>
        <taxon>Lysobacterales</taxon>
        <taxon>Lysobacteraceae</taxon>
        <taxon>Luteimonas</taxon>
    </lineage>
</organism>
<proteinExistence type="predicted"/>
<reference evidence="2 3" key="1">
    <citation type="journal article" date="2015" name="Stand. Genomic Sci.">
        <title>Genomic Encyclopedia of Bacterial and Archaeal Type Strains, Phase III: the genomes of soil and plant-associated and newly described type strains.</title>
        <authorList>
            <person name="Whitman W.B."/>
            <person name="Woyke T."/>
            <person name="Klenk H.P."/>
            <person name="Zhou Y."/>
            <person name="Lilburn T.G."/>
            <person name="Beck B.J."/>
            <person name="De Vos P."/>
            <person name="Vandamme P."/>
            <person name="Eisen J.A."/>
            <person name="Garrity G."/>
            <person name="Hugenholtz P."/>
            <person name="Kyrpides N.C."/>
        </authorList>
    </citation>
    <scope>NUCLEOTIDE SEQUENCE [LARGE SCALE GENOMIC DNA]</scope>
    <source>
        <strain evidence="2 3">CGMCC 1.10821</strain>
    </source>
</reference>
<dbReference type="Gene3D" id="2.60.120.620">
    <property type="entry name" value="q2cbj1_9rhob like domain"/>
    <property type="match status" value="1"/>
</dbReference>
<dbReference type="AlphaFoldDB" id="A0A562KX34"/>